<proteinExistence type="predicted"/>
<name>A0A9P0M0H8_ACAOB</name>
<protein>
    <recommendedName>
        <fullName evidence="3">DUF4371 domain-containing protein</fullName>
    </recommendedName>
</protein>
<sequence>MNMYPKNCVAWLKNVNILRYAWMKALICLTLAIQDDFSVAEEMLDLIPLHGTTKGTDIFEAVNKLMSDYGGFDKCSCIVTDVARAMTGTEIGFAGLLKQNSINCPMILYCSPRELMWKIFP</sequence>
<dbReference type="EMBL" id="CAKOFQ010007878">
    <property type="protein sequence ID" value="CAH2009412.1"/>
    <property type="molecule type" value="Genomic_DNA"/>
</dbReference>
<accession>A0A9P0M0H8</accession>
<comment type="caution">
    <text evidence="1">The sequence shown here is derived from an EMBL/GenBank/DDBJ whole genome shotgun (WGS) entry which is preliminary data.</text>
</comment>
<dbReference type="PANTHER" id="PTHR45913">
    <property type="entry name" value="EPM2A-INTERACTING PROTEIN 1"/>
    <property type="match status" value="1"/>
</dbReference>
<organism evidence="1 2">
    <name type="scientific">Acanthoscelides obtectus</name>
    <name type="common">Bean weevil</name>
    <name type="synonym">Bruchus obtectus</name>
    <dbReference type="NCBI Taxonomy" id="200917"/>
    <lineage>
        <taxon>Eukaryota</taxon>
        <taxon>Metazoa</taxon>
        <taxon>Ecdysozoa</taxon>
        <taxon>Arthropoda</taxon>
        <taxon>Hexapoda</taxon>
        <taxon>Insecta</taxon>
        <taxon>Pterygota</taxon>
        <taxon>Neoptera</taxon>
        <taxon>Endopterygota</taxon>
        <taxon>Coleoptera</taxon>
        <taxon>Polyphaga</taxon>
        <taxon>Cucujiformia</taxon>
        <taxon>Chrysomeloidea</taxon>
        <taxon>Chrysomelidae</taxon>
        <taxon>Bruchinae</taxon>
        <taxon>Bruchini</taxon>
        <taxon>Acanthoscelides</taxon>
    </lineage>
</organism>
<evidence type="ECO:0000313" key="2">
    <source>
        <dbReference type="Proteomes" id="UP001152888"/>
    </source>
</evidence>
<reference evidence="1" key="1">
    <citation type="submission" date="2022-03" db="EMBL/GenBank/DDBJ databases">
        <authorList>
            <person name="Sayadi A."/>
        </authorList>
    </citation>
    <scope>NUCLEOTIDE SEQUENCE</scope>
</reference>
<evidence type="ECO:0008006" key="3">
    <source>
        <dbReference type="Google" id="ProtNLM"/>
    </source>
</evidence>
<keyword evidence="2" id="KW-1185">Reference proteome</keyword>
<gene>
    <name evidence="1" type="ORF">ACAOBT_LOCUS30848</name>
</gene>
<dbReference type="OrthoDB" id="6751209at2759"/>
<dbReference type="PANTHER" id="PTHR45913:SF20">
    <property type="entry name" value="GENERAL TRANSCRIPTION FACTOR II-I REPEAT DOMAIN-CONTAINING PROTEIN 2"/>
    <property type="match status" value="1"/>
</dbReference>
<dbReference type="AlphaFoldDB" id="A0A9P0M0H8"/>
<evidence type="ECO:0000313" key="1">
    <source>
        <dbReference type="EMBL" id="CAH2009412.1"/>
    </source>
</evidence>
<dbReference type="Proteomes" id="UP001152888">
    <property type="component" value="Unassembled WGS sequence"/>
</dbReference>